<dbReference type="EMBL" id="MN739403">
    <property type="protein sequence ID" value="QHT02927.1"/>
    <property type="molecule type" value="Genomic_DNA"/>
</dbReference>
<protein>
    <recommendedName>
        <fullName evidence="1">Peptidase S74 domain-containing protein</fullName>
    </recommendedName>
</protein>
<evidence type="ECO:0000313" key="2">
    <source>
        <dbReference type="EMBL" id="QHT02927.1"/>
    </source>
</evidence>
<reference evidence="2" key="1">
    <citation type="journal article" date="2020" name="Nature">
        <title>Giant virus diversity and host interactions through global metagenomics.</title>
        <authorList>
            <person name="Schulz F."/>
            <person name="Roux S."/>
            <person name="Paez-Espino D."/>
            <person name="Jungbluth S."/>
            <person name="Walsh D.A."/>
            <person name="Denef V.J."/>
            <person name="McMahon K.D."/>
            <person name="Konstantinidis K.T."/>
            <person name="Eloe-Fadrosh E.A."/>
            <person name="Kyrpides N.C."/>
            <person name="Woyke T."/>
        </authorList>
    </citation>
    <scope>NUCLEOTIDE SEQUENCE</scope>
    <source>
        <strain evidence="2">GVMAG-M-3300020727-4</strain>
    </source>
</reference>
<dbReference type="PROSITE" id="PS51688">
    <property type="entry name" value="ICA"/>
    <property type="match status" value="1"/>
</dbReference>
<dbReference type="Pfam" id="PF13884">
    <property type="entry name" value="Peptidase_S74"/>
    <property type="match status" value="1"/>
</dbReference>
<name>A0A6C0CF53_9ZZZZ</name>
<sequence>MSIFIGSHDNNIYQNWQTTNNLFLNNTTSSNLLYLNYYDNTYQDASIIFKNNYQFGLLNNSITIFNTSNLFTANTTDIDIYTNLNLHSNLNVDNYIKTSNATVYLQSNLELNFNSNINNSFKIKFTNNQDIFNVYKDKINIYSSNIYASNIYIDSNSTLYTNFIDSPNNHPVVIRNMSFAEDLRILTNTVVEGINIDNTVVFGNLIENLPFNNNPFSNNTNFYGAWSNFMINNNIDIGDINFTQPNIIVKKIFHQSQNGNIGGSNIVDFYTINSDYTSNKIFTINNNGCINIGSNDNINIPLYIKVNPLNSNIFEYKNSSNYYNNISIGSNGFLNIGSNYLSSNQLNIVKNNYYDSNNKELITLNNYYNNATGIYNITNTIAIPFINDDFITDFKIYLDNSSSTVSAYTITNNFIDSNIATTLNTTIYTDPTLYNSSNFSSSNVIIYPINTFNITSTASVLTPLNIITYIYPLSYSSAPPINNNNYNIIPIYNSVNNTTNNFYIYKAVYNYSYTGKYKYNPTNLITGKYNSNNTVFSVSAKGNVGIGTKYTDLYNLYVASNAKIQNLDCATLSNYLTCNITFSNNTLNNINIINTNIVNTNSINTGSFSSTSNFMSYLNSISADINTTLNISSNAKLNTYCQSSFGIQNNFFNNYLVNVNISSNSTITNKNNGIVIYNNSQGFNPNLLLISTATSSYPSISLSNLSTNANILINSNLQILNDGKSVLINNNQNQYLSLYDNSIVVFNDSHSNAKIYLGQPNGFSPDWISSIQSIANNVSHHTINSYGILNIRSYDNTPLITTNVDNLNTVCIGIGIDMPVPTSGNYTCNLILINYETTFTSNVNINSNLYISGSILTPSDSNLKRNINKIQNSIEKINNISGYTYERIDTGNIESGLLAQEVINILPEVVEFNKNTNHYNISYGNMAGLFVESIKTLNDKINILTERISFLEKNK</sequence>
<proteinExistence type="predicted"/>
<dbReference type="InterPro" id="IPR030392">
    <property type="entry name" value="S74_ICA"/>
</dbReference>
<accession>A0A6C0CF53</accession>
<dbReference type="AlphaFoldDB" id="A0A6C0CF53"/>
<feature type="domain" description="Peptidase S74" evidence="1">
    <location>
        <begin position="859"/>
        <end position="948"/>
    </location>
</feature>
<evidence type="ECO:0000259" key="1">
    <source>
        <dbReference type="PROSITE" id="PS51688"/>
    </source>
</evidence>
<organism evidence="2">
    <name type="scientific">viral metagenome</name>
    <dbReference type="NCBI Taxonomy" id="1070528"/>
    <lineage>
        <taxon>unclassified sequences</taxon>
        <taxon>metagenomes</taxon>
        <taxon>organismal metagenomes</taxon>
    </lineage>
</organism>